<dbReference type="PANTHER" id="PTHR46825:SF9">
    <property type="entry name" value="BETA-LACTAMASE-RELATED DOMAIN-CONTAINING PROTEIN"/>
    <property type="match status" value="1"/>
</dbReference>
<keyword evidence="5" id="KW-1185">Reference proteome</keyword>
<dbReference type="InterPro" id="IPR050491">
    <property type="entry name" value="AmpC-like"/>
</dbReference>
<name>A0A084AQT6_STACB</name>
<feature type="chain" id="PRO_5001771051" description="Beta-lactamase-related domain-containing protein" evidence="2">
    <location>
        <begin position="23"/>
        <end position="544"/>
    </location>
</feature>
<sequence length="544" mass="60675">MTRLYPTIPAALTALLAAVVSGANEQKTLSPSLDSKNPFTDDFGEWAAGVLDHWKVPGLAIAVIDGKDVFAEGYGIATFPDTPATPETLWYGASTTKAFVDAALAQLINNGTFAELSKGWSTPISSIIRDDFVLQDEWATNHITLDDAASHRTGMTRHDKSTHRIINGRQARLRDAVRQLRHLPMLLEPRTQWSYCNLMYITLGHVVETLTAKPLGDTLKELIWDPLGMHATYFDLKDAQNAPEHLARGYYWDEDDNSYKEVRFMDVTETSAAGGVLSNVLDYAKWVKCLLYETAPFPQEVHQDIQAPRVLAATHPSNAYDIPTYGLGWIRSTFRGHVVYEHDGGMHAYGAKVLWLPGAKYGVVSFANTAVTSNAVAEILAWRLMQDKFDIAQDERWDPTPRWEKMLNEATTNLEEAIKELYPDVADPPLPPITKFSQMTGTYRHAGYGTLTLQEAPHPGKINATILLANREDMTWPYVLKFYHVSAESWVLQLVTTDAPIPLGTEYGRAWFQIGADGRAASVEYEVGNAREGREGTIKYLREA</sequence>
<dbReference type="OrthoDB" id="5946976at2759"/>
<gene>
    <name evidence="4" type="ORF">S7711_03918</name>
</gene>
<dbReference type="InterPro" id="IPR012338">
    <property type="entry name" value="Beta-lactam/transpept-like"/>
</dbReference>
<dbReference type="AlphaFoldDB" id="A0A084AQT6"/>
<dbReference type="InterPro" id="IPR001466">
    <property type="entry name" value="Beta-lactam-related"/>
</dbReference>
<evidence type="ECO:0000256" key="2">
    <source>
        <dbReference type="SAM" id="SignalP"/>
    </source>
</evidence>
<dbReference type="PANTHER" id="PTHR46825">
    <property type="entry name" value="D-ALANYL-D-ALANINE-CARBOXYPEPTIDASE/ENDOPEPTIDASE AMPH"/>
    <property type="match status" value="1"/>
</dbReference>
<evidence type="ECO:0000313" key="4">
    <source>
        <dbReference type="EMBL" id="KEY67665.1"/>
    </source>
</evidence>
<dbReference type="Pfam" id="PF00144">
    <property type="entry name" value="Beta-lactamase"/>
    <property type="match status" value="1"/>
</dbReference>
<protein>
    <recommendedName>
        <fullName evidence="3">Beta-lactamase-related domain-containing protein</fullName>
    </recommendedName>
</protein>
<dbReference type="HOGENOM" id="CLU_020027_14_1_1"/>
<dbReference type="SUPFAM" id="SSF56601">
    <property type="entry name" value="beta-lactamase/transpeptidase-like"/>
    <property type="match status" value="1"/>
</dbReference>
<feature type="signal peptide" evidence="2">
    <location>
        <begin position="1"/>
        <end position="22"/>
    </location>
</feature>
<dbReference type="EMBL" id="KL648605">
    <property type="protein sequence ID" value="KEY67665.1"/>
    <property type="molecule type" value="Genomic_DNA"/>
</dbReference>
<evidence type="ECO:0000313" key="5">
    <source>
        <dbReference type="Proteomes" id="UP000028045"/>
    </source>
</evidence>
<reference evidence="4 5" key="1">
    <citation type="journal article" date="2014" name="BMC Genomics">
        <title>Comparative genome sequencing reveals chemotype-specific gene clusters in the toxigenic black mold Stachybotrys.</title>
        <authorList>
            <person name="Semeiks J."/>
            <person name="Borek D."/>
            <person name="Otwinowski Z."/>
            <person name="Grishin N.V."/>
        </authorList>
    </citation>
    <scope>NUCLEOTIDE SEQUENCE [LARGE SCALE GENOMIC DNA]</scope>
    <source>
        <strain evidence="5">CBS 109288 / IBT 7711</strain>
    </source>
</reference>
<evidence type="ECO:0000256" key="1">
    <source>
        <dbReference type="ARBA" id="ARBA00038215"/>
    </source>
</evidence>
<keyword evidence="2" id="KW-0732">Signal</keyword>
<dbReference type="Gene3D" id="3.40.710.10">
    <property type="entry name" value="DD-peptidase/beta-lactamase superfamily"/>
    <property type="match status" value="1"/>
</dbReference>
<evidence type="ECO:0000259" key="3">
    <source>
        <dbReference type="Pfam" id="PF00144"/>
    </source>
</evidence>
<comment type="similarity">
    <text evidence="1">Belongs to the peptidase S12 family.</text>
</comment>
<accession>A0A084AQT6</accession>
<feature type="domain" description="Beta-lactamase-related" evidence="3">
    <location>
        <begin position="54"/>
        <end position="372"/>
    </location>
</feature>
<proteinExistence type="inferred from homology"/>
<organism evidence="4 5">
    <name type="scientific">Stachybotrys chartarum (strain CBS 109288 / IBT 7711)</name>
    <name type="common">Toxic black mold</name>
    <name type="synonym">Stilbospora chartarum</name>
    <dbReference type="NCBI Taxonomy" id="1280523"/>
    <lineage>
        <taxon>Eukaryota</taxon>
        <taxon>Fungi</taxon>
        <taxon>Dikarya</taxon>
        <taxon>Ascomycota</taxon>
        <taxon>Pezizomycotina</taxon>
        <taxon>Sordariomycetes</taxon>
        <taxon>Hypocreomycetidae</taxon>
        <taxon>Hypocreales</taxon>
        <taxon>Stachybotryaceae</taxon>
        <taxon>Stachybotrys</taxon>
    </lineage>
</organism>
<dbReference type="Proteomes" id="UP000028045">
    <property type="component" value="Unassembled WGS sequence"/>
</dbReference>